<dbReference type="PANTHER" id="PTHR43162">
    <property type="match status" value="1"/>
</dbReference>
<proteinExistence type="predicted"/>
<dbReference type="EMBL" id="RBIM01000009">
    <property type="protein sequence ID" value="RKQ89609.1"/>
    <property type="molecule type" value="Genomic_DNA"/>
</dbReference>
<reference evidence="2 3" key="1">
    <citation type="submission" date="2018-10" db="EMBL/GenBank/DDBJ databases">
        <title>Genomic Encyclopedia of Type Strains, Phase IV (KMG-IV): sequencing the most valuable type-strain genomes for metagenomic binning, comparative biology and taxonomic classification.</title>
        <authorList>
            <person name="Goeker M."/>
        </authorList>
    </citation>
    <scope>NUCLEOTIDE SEQUENCE [LARGE SCALE GENOMIC DNA]</scope>
    <source>
        <strain evidence="2 3">DSM 4734</strain>
    </source>
</reference>
<dbReference type="SUPFAM" id="SSF51735">
    <property type="entry name" value="NAD(P)-binding Rossmann-fold domains"/>
    <property type="match status" value="1"/>
</dbReference>
<gene>
    <name evidence="2" type="ORF">C7435_3314</name>
</gene>
<dbReference type="AlphaFoldDB" id="A0A495CW53"/>
<feature type="domain" description="NAD(P)-binding" evidence="1">
    <location>
        <begin position="7"/>
        <end position="180"/>
    </location>
</feature>
<dbReference type="Proteomes" id="UP000273675">
    <property type="component" value="Unassembled WGS sequence"/>
</dbReference>
<evidence type="ECO:0000313" key="3">
    <source>
        <dbReference type="Proteomes" id="UP000273675"/>
    </source>
</evidence>
<sequence>MSVVVTGATGTIGRDVVRLLAETGHEVRALGRSEAKLAEIDGPNVAPVAADNLDTAAVSDAAKRADVMVMITAAAPDAAAQAFSLLSAAKQAGVRKVVRVSAIKAAPDGPTDNTRQHAQTEADICASGLEYVFLRPSYFMQNMFMAAETIAGDGSFSFAMGDGSIGMIDTRDIAACAMHCALSDQWNGQSLELTGPESISFDEIARRLATALKKPVSYNPITPQAAYEFIDGSGWGAWMAALTRDYGAAYASGWGDFVTEHVAQITGRAPNSFERFAADMFQPSVGSA</sequence>
<dbReference type="InterPro" id="IPR051604">
    <property type="entry name" value="Ergot_Alk_Oxidoreductase"/>
</dbReference>
<dbReference type="InterPro" id="IPR016040">
    <property type="entry name" value="NAD(P)-bd_dom"/>
</dbReference>
<comment type="caution">
    <text evidence="2">The sequence shown here is derived from an EMBL/GenBank/DDBJ whole genome shotgun (WGS) entry which is preliminary data.</text>
</comment>
<evidence type="ECO:0000259" key="1">
    <source>
        <dbReference type="Pfam" id="PF13460"/>
    </source>
</evidence>
<evidence type="ECO:0000313" key="2">
    <source>
        <dbReference type="EMBL" id="RKQ89609.1"/>
    </source>
</evidence>
<dbReference type="Gene3D" id="3.90.25.10">
    <property type="entry name" value="UDP-galactose 4-epimerase, domain 1"/>
    <property type="match status" value="1"/>
</dbReference>
<organism evidence="2 3">
    <name type="scientific">Maricaulis maris</name>
    <dbReference type="NCBI Taxonomy" id="74318"/>
    <lineage>
        <taxon>Bacteria</taxon>
        <taxon>Pseudomonadati</taxon>
        <taxon>Pseudomonadota</taxon>
        <taxon>Alphaproteobacteria</taxon>
        <taxon>Maricaulales</taxon>
        <taxon>Maricaulaceae</taxon>
        <taxon>Maricaulis</taxon>
    </lineage>
</organism>
<accession>A0A495CW53</accession>
<protein>
    <submittedName>
        <fullName evidence="2">Uncharacterized protein YbjT (DUF2867 family)</fullName>
    </submittedName>
</protein>
<dbReference type="OrthoDB" id="109735at2"/>
<name>A0A495CW53_9PROT</name>
<dbReference type="Pfam" id="PF13460">
    <property type="entry name" value="NAD_binding_10"/>
    <property type="match status" value="1"/>
</dbReference>
<dbReference type="Gene3D" id="3.40.50.720">
    <property type="entry name" value="NAD(P)-binding Rossmann-like Domain"/>
    <property type="match status" value="1"/>
</dbReference>
<dbReference type="InterPro" id="IPR036291">
    <property type="entry name" value="NAD(P)-bd_dom_sf"/>
</dbReference>
<dbReference type="RefSeq" id="WP_121212517.1">
    <property type="nucleotide sequence ID" value="NZ_RBIM01000009.1"/>
</dbReference>
<dbReference type="PANTHER" id="PTHR43162:SF1">
    <property type="entry name" value="PRESTALK A DIFFERENTIATION PROTEIN A"/>
    <property type="match status" value="1"/>
</dbReference>